<feature type="transmembrane region" description="Helical" evidence="1">
    <location>
        <begin position="70"/>
        <end position="88"/>
    </location>
</feature>
<feature type="transmembrane region" description="Helical" evidence="1">
    <location>
        <begin position="132"/>
        <end position="153"/>
    </location>
</feature>
<proteinExistence type="predicted"/>
<keyword evidence="1" id="KW-0472">Membrane</keyword>
<keyword evidence="3" id="KW-1185">Reference proteome</keyword>
<feature type="transmembrane region" description="Helical" evidence="1">
    <location>
        <begin position="103"/>
        <end position="125"/>
    </location>
</feature>
<dbReference type="Proteomes" id="UP000093044">
    <property type="component" value="Chromosome"/>
</dbReference>
<feature type="transmembrane region" description="Helical" evidence="1">
    <location>
        <begin position="336"/>
        <end position="354"/>
    </location>
</feature>
<evidence type="ECO:0000313" key="2">
    <source>
        <dbReference type="EMBL" id="ANZ45273.1"/>
    </source>
</evidence>
<dbReference type="STRING" id="1197717.BED41_09440"/>
<dbReference type="RefSeq" id="WP_066745252.1">
    <property type="nucleotide sequence ID" value="NZ_CP016757.1"/>
</dbReference>
<reference evidence="2" key="1">
    <citation type="submission" date="2016-08" db="EMBL/GenBank/DDBJ databases">
        <title>Complete genome of Cloacibacillus porcorum.</title>
        <authorList>
            <person name="Looft T."/>
            <person name="Bayles D.O."/>
            <person name="Alt D.P."/>
        </authorList>
    </citation>
    <scope>NUCLEOTIDE SEQUENCE [LARGE SCALE GENOMIC DNA]</scope>
    <source>
        <strain evidence="2">CL-84</strain>
    </source>
</reference>
<feature type="transmembrane region" description="Helical" evidence="1">
    <location>
        <begin position="366"/>
        <end position="384"/>
    </location>
</feature>
<dbReference type="AlphaFoldDB" id="A0A1B2I5P2"/>
<name>A0A1B2I5P2_9BACT</name>
<keyword evidence="1" id="KW-1133">Transmembrane helix</keyword>
<gene>
    <name evidence="2" type="ORF">BED41_09440</name>
</gene>
<organism evidence="2 3">
    <name type="scientific">Cloacibacillus porcorum</name>
    <dbReference type="NCBI Taxonomy" id="1197717"/>
    <lineage>
        <taxon>Bacteria</taxon>
        <taxon>Thermotogati</taxon>
        <taxon>Synergistota</taxon>
        <taxon>Synergistia</taxon>
        <taxon>Synergistales</taxon>
        <taxon>Synergistaceae</taxon>
        <taxon>Cloacibacillus</taxon>
    </lineage>
</organism>
<dbReference type="GeneID" id="83058070"/>
<keyword evidence="1" id="KW-0812">Transmembrane</keyword>
<sequence length="425" mass="48781">MLTKTQHSSNKIFILYTLIFIFAFFFIIEWHWQILLLGIDVPNPYIFVAFLSIPIIVINILDMRKKDPNFWFIYFLIIYFLLVALINISELKTTGDYKIATEMGVWCINIALFIVACNEKVWIFIRRYPRVVTFLFFLYALTPLLILFSQGYAAEAHLNLREAASLKEITGNSDYIVSYQSFGDKISILSFIVLSLHINRFLKIIVLVTTLISLYVVFSAASMVGYIFSCTAFLFLLLYYNRCYIKCGVFGLVCVCMLFFTFAYIVNNRALQASDNRMVSSIARGQKYGSVSSRKIIEVENQKSRSVRLMFGDYKFDNKLGRPGTYTHSAFGMVDYYGIIIFSISVGIWMYLFARLLFLGKKDIPVVNAALMSVLFYTPLFIIARFPVGYLTFWVLGSAISAVKINKNLRQFKATNKTATSTTVL</sequence>
<feature type="transmembrane region" description="Helical" evidence="1">
    <location>
        <begin position="12"/>
        <end position="32"/>
    </location>
</feature>
<dbReference type="KEGG" id="cpor:BED41_09440"/>
<feature type="transmembrane region" description="Helical" evidence="1">
    <location>
        <begin position="247"/>
        <end position="266"/>
    </location>
</feature>
<feature type="transmembrane region" description="Helical" evidence="1">
    <location>
        <begin position="44"/>
        <end position="61"/>
    </location>
</feature>
<feature type="transmembrane region" description="Helical" evidence="1">
    <location>
        <begin position="201"/>
        <end position="218"/>
    </location>
</feature>
<accession>A0A1B2I5P2</accession>
<dbReference type="EMBL" id="CP016757">
    <property type="protein sequence ID" value="ANZ45273.1"/>
    <property type="molecule type" value="Genomic_DNA"/>
</dbReference>
<protein>
    <submittedName>
        <fullName evidence="2">Uncharacterized protein</fullName>
    </submittedName>
</protein>
<evidence type="ECO:0000313" key="3">
    <source>
        <dbReference type="Proteomes" id="UP000093044"/>
    </source>
</evidence>
<evidence type="ECO:0000256" key="1">
    <source>
        <dbReference type="SAM" id="Phobius"/>
    </source>
</evidence>